<dbReference type="Pfam" id="PF09849">
    <property type="entry name" value="DUF2076"/>
    <property type="match status" value="1"/>
</dbReference>
<feature type="compositionally biased region" description="Low complexity" evidence="2">
    <location>
        <begin position="207"/>
        <end position="230"/>
    </location>
</feature>
<keyword evidence="1" id="KW-0175">Coiled coil</keyword>
<dbReference type="Proteomes" id="UP000831327">
    <property type="component" value="Chromosome"/>
</dbReference>
<reference evidence="3 4" key="1">
    <citation type="journal article" date="2016" name="Microbes Environ.">
        <title>Phylogenetically diverse aerobic anoxygenic phototrophic bacteria isolated from epilithic biofilms in Tama river, Japan.</title>
        <authorList>
            <person name="Hirose S."/>
            <person name="Matsuura K."/>
            <person name="Haruta S."/>
        </authorList>
    </citation>
    <scope>NUCLEOTIDE SEQUENCE [LARGE SCALE GENOMIC DNA]</scope>
    <source>
        <strain evidence="3 4">S08</strain>
    </source>
</reference>
<feature type="region of interest" description="Disordered" evidence="2">
    <location>
        <begin position="113"/>
        <end position="147"/>
    </location>
</feature>
<feature type="region of interest" description="Disordered" evidence="2">
    <location>
        <begin position="199"/>
        <end position="243"/>
    </location>
</feature>
<protein>
    <recommendedName>
        <fullName evidence="5">DUF2076 domain-containing protein</fullName>
    </recommendedName>
</protein>
<evidence type="ECO:0008006" key="5">
    <source>
        <dbReference type="Google" id="ProtNLM"/>
    </source>
</evidence>
<name>A0ABM7Y7K2_9PROT</name>
<dbReference type="RefSeq" id="WP_244408131.1">
    <property type="nucleotide sequence ID" value="NZ_AP025637.1"/>
</dbReference>
<sequence length="243" mass="24515">MTDEERRIITAFVERMSGAAPIAQAPSGPWGATGPARVPTLPPVDPEADRLINDLFARLPEARYRITQSAFVQEAALIEATNRIQQLEWEVENARRQGQAQAAQAGGGGMFGGLFGGRSNAPMPPAMPPRPQPQFPPGYNPQALQQQSRGGMGFLGTAAAAAAGVAGGMLLGNMLMGALGGGAAQAAGLGADAAPVSDPGAAGGWGADDAAPAGGGYQDAAAEPQDAWGADDGGGDWGGDEEI</sequence>
<evidence type="ECO:0000313" key="4">
    <source>
        <dbReference type="Proteomes" id="UP000831327"/>
    </source>
</evidence>
<evidence type="ECO:0000256" key="2">
    <source>
        <dbReference type="SAM" id="MobiDB-lite"/>
    </source>
</evidence>
<accession>A0ABM7Y7K2</accession>
<proteinExistence type="predicted"/>
<evidence type="ECO:0000313" key="3">
    <source>
        <dbReference type="EMBL" id="BDG73919.1"/>
    </source>
</evidence>
<dbReference type="InterPro" id="IPR018648">
    <property type="entry name" value="DUF2076"/>
</dbReference>
<keyword evidence="4" id="KW-1185">Reference proteome</keyword>
<organism evidence="3 4">
    <name type="scientific">Roseomonas fluvialis</name>
    <dbReference type="NCBI Taxonomy" id="1750527"/>
    <lineage>
        <taxon>Bacteria</taxon>
        <taxon>Pseudomonadati</taxon>
        <taxon>Pseudomonadota</taxon>
        <taxon>Alphaproteobacteria</taxon>
        <taxon>Acetobacterales</taxon>
        <taxon>Roseomonadaceae</taxon>
        <taxon>Roseomonas</taxon>
    </lineage>
</organism>
<feature type="coiled-coil region" evidence="1">
    <location>
        <begin position="77"/>
        <end position="104"/>
    </location>
</feature>
<evidence type="ECO:0000256" key="1">
    <source>
        <dbReference type="SAM" id="Coils"/>
    </source>
</evidence>
<dbReference type="EMBL" id="AP025637">
    <property type="protein sequence ID" value="BDG73919.1"/>
    <property type="molecule type" value="Genomic_DNA"/>
</dbReference>
<feature type="compositionally biased region" description="Pro residues" evidence="2">
    <location>
        <begin position="122"/>
        <end position="139"/>
    </location>
</feature>
<gene>
    <name evidence="3" type="ORF">Rmf_38480</name>
</gene>